<dbReference type="EMBL" id="JAJJHW010002585">
    <property type="protein sequence ID" value="KAH8370490.1"/>
    <property type="molecule type" value="Genomic_DNA"/>
</dbReference>
<accession>A0AAD4PJB8</accession>
<feature type="region of interest" description="Disordered" evidence="1">
    <location>
        <begin position="1"/>
        <end position="31"/>
    </location>
</feature>
<keyword evidence="5" id="KW-1185">Reference proteome</keyword>
<reference evidence="4" key="1">
    <citation type="journal article" date="2021" name="Mol. Ecol. Resour.">
        <title>Phylogenomic analyses of the genus Drosophila reveals genomic signals of climate adaptation.</title>
        <authorList>
            <person name="Li F."/>
            <person name="Rane R.V."/>
            <person name="Luria V."/>
            <person name="Xiong Z."/>
            <person name="Chen J."/>
            <person name="Li Z."/>
            <person name="Catullo R.A."/>
            <person name="Griffin P.C."/>
            <person name="Schiffer M."/>
            <person name="Pearce S."/>
            <person name="Lee S.F."/>
            <person name="McElroy K."/>
            <person name="Stocker A."/>
            <person name="Shirriffs J."/>
            <person name="Cockerell F."/>
            <person name="Coppin C."/>
            <person name="Sgro C.M."/>
            <person name="Karger A."/>
            <person name="Cain J.W."/>
            <person name="Weber J.A."/>
            <person name="Santpere G."/>
            <person name="Kirschner M.W."/>
            <person name="Hoffmann A.A."/>
            <person name="Oakeshott J.G."/>
            <person name="Zhang G."/>
        </authorList>
    </citation>
    <scope>NUCLEOTIDE SEQUENCE</scope>
    <source>
        <strain evidence="4">BGI-SZ-2011g</strain>
    </source>
</reference>
<evidence type="ECO:0000256" key="1">
    <source>
        <dbReference type="SAM" id="MobiDB-lite"/>
    </source>
</evidence>
<feature type="domain" description="Ig-like" evidence="3">
    <location>
        <begin position="24"/>
        <end position="125"/>
    </location>
</feature>
<gene>
    <name evidence="4" type="ORF">KR093_003654</name>
</gene>
<comment type="caution">
    <text evidence="4">The sequence shown here is derived from an EMBL/GenBank/DDBJ whole genome shotgun (WGS) entry which is preliminary data.</text>
</comment>
<name>A0AAD4PJB8_9MUSC</name>
<keyword evidence="2" id="KW-0812">Transmembrane</keyword>
<protein>
    <recommendedName>
        <fullName evidence="3">Ig-like domain-containing protein</fullName>
    </recommendedName>
</protein>
<dbReference type="Proteomes" id="UP001200034">
    <property type="component" value="Unassembled WGS sequence"/>
</dbReference>
<dbReference type="AlphaFoldDB" id="A0AAD4PJB8"/>
<feature type="transmembrane region" description="Helical" evidence="2">
    <location>
        <begin position="137"/>
        <end position="158"/>
    </location>
</feature>
<dbReference type="PROSITE" id="PS50835">
    <property type="entry name" value="IG_LIKE"/>
    <property type="match status" value="1"/>
</dbReference>
<proteinExistence type="predicted"/>
<organism evidence="4 5">
    <name type="scientific">Drosophila rubida</name>
    <dbReference type="NCBI Taxonomy" id="30044"/>
    <lineage>
        <taxon>Eukaryota</taxon>
        <taxon>Metazoa</taxon>
        <taxon>Ecdysozoa</taxon>
        <taxon>Arthropoda</taxon>
        <taxon>Hexapoda</taxon>
        <taxon>Insecta</taxon>
        <taxon>Pterygota</taxon>
        <taxon>Neoptera</taxon>
        <taxon>Endopterygota</taxon>
        <taxon>Diptera</taxon>
        <taxon>Brachycera</taxon>
        <taxon>Muscomorpha</taxon>
        <taxon>Ephydroidea</taxon>
        <taxon>Drosophilidae</taxon>
        <taxon>Drosophila</taxon>
    </lineage>
</organism>
<dbReference type="InterPro" id="IPR036179">
    <property type="entry name" value="Ig-like_dom_sf"/>
</dbReference>
<evidence type="ECO:0000256" key="2">
    <source>
        <dbReference type="SAM" id="Phobius"/>
    </source>
</evidence>
<sequence>MRAAQAGETSADYNYDDDETPQQPGNLEKTSAAPLRPFFKEGQVVVYANRSEERVKLDCPVQNYDGNHQVIMWYQDESVLSNGNKSMGKDTTIDDQFTLTIPIENATQYHYSCRVIPHNVRRNVTVQFPATSGAPTISWTAVVGCIIVAAIALLHPVAPRY</sequence>
<evidence type="ECO:0000259" key="3">
    <source>
        <dbReference type="PROSITE" id="PS50835"/>
    </source>
</evidence>
<evidence type="ECO:0000313" key="4">
    <source>
        <dbReference type="EMBL" id="KAH8370490.1"/>
    </source>
</evidence>
<keyword evidence="2" id="KW-0472">Membrane</keyword>
<keyword evidence="2" id="KW-1133">Transmembrane helix</keyword>
<dbReference type="InterPro" id="IPR007110">
    <property type="entry name" value="Ig-like_dom"/>
</dbReference>
<evidence type="ECO:0000313" key="5">
    <source>
        <dbReference type="Proteomes" id="UP001200034"/>
    </source>
</evidence>
<dbReference type="SUPFAM" id="SSF48726">
    <property type="entry name" value="Immunoglobulin"/>
    <property type="match status" value="1"/>
</dbReference>